<dbReference type="AlphaFoldDB" id="D7E1I9"/>
<name>D7E1I9_NOSA0</name>
<dbReference type="RefSeq" id="WP_013190234.1">
    <property type="nucleotide sequence ID" value="NC_014248.1"/>
</dbReference>
<dbReference type="eggNOG" id="COG2244">
    <property type="taxonomic scope" value="Bacteria"/>
</dbReference>
<protein>
    <submittedName>
        <fullName evidence="1">Polysaccharide biosynthesis protein</fullName>
    </submittedName>
</protein>
<dbReference type="Proteomes" id="UP000001511">
    <property type="component" value="Chromosome"/>
</dbReference>
<dbReference type="STRING" id="551115.Aazo_0787"/>
<dbReference type="KEGG" id="naz:Aazo_0787"/>
<accession>D7E1I9</accession>
<reference evidence="1 2" key="1">
    <citation type="journal article" date="2010" name="PLoS ONE">
        <title>Genome erosion in a nitrogen-fixing vertically transmitted endosymbiotic multicellular cyanobacterium.</title>
        <authorList>
            <person name="Ran L."/>
            <person name="Larsson J."/>
            <person name="Vigil-Stenman T."/>
            <person name="Nylander J.A."/>
            <person name="Ininbergs K."/>
            <person name="Zheng W.W."/>
            <person name="Lapidus A."/>
            <person name="Lowry S."/>
            <person name="Haselkorn R."/>
            <person name="Bergman B."/>
        </authorList>
    </citation>
    <scope>NUCLEOTIDE SEQUENCE [LARGE SCALE GENOMIC DNA]</scope>
    <source>
        <strain evidence="1 2">0708</strain>
    </source>
</reference>
<evidence type="ECO:0000313" key="1">
    <source>
        <dbReference type="EMBL" id="ADI63216.1"/>
    </source>
</evidence>
<organism evidence="1 2">
    <name type="scientific">Nostoc azollae (strain 0708)</name>
    <name type="common">Anabaena azollae (strain 0708)</name>
    <dbReference type="NCBI Taxonomy" id="551115"/>
    <lineage>
        <taxon>Bacteria</taxon>
        <taxon>Bacillati</taxon>
        <taxon>Cyanobacteriota</taxon>
        <taxon>Cyanophyceae</taxon>
        <taxon>Nostocales</taxon>
        <taxon>Nostocaceae</taxon>
        <taxon>Trichormus</taxon>
    </lineage>
</organism>
<gene>
    <name evidence="1" type="ordered locus">Aazo_0787</name>
</gene>
<dbReference type="EMBL" id="CP002059">
    <property type="protein sequence ID" value="ADI63216.1"/>
    <property type="molecule type" value="Genomic_DNA"/>
</dbReference>
<keyword evidence="2" id="KW-1185">Reference proteome</keyword>
<dbReference type="HOGENOM" id="CLU_2570402_0_0_3"/>
<evidence type="ECO:0000313" key="2">
    <source>
        <dbReference type="Proteomes" id="UP000001511"/>
    </source>
</evidence>
<proteinExistence type="predicted"/>
<sequence>MLQLVTLSISIFGTPLLLYWLGDERYGAFLAATDWGNYLNLLELGISGSLLALLAKAVGIGEHQQILLTLVTGIKPYLKIY</sequence>